<sequence length="292" mass="29993">GSHTPPDARPTTAPPTAPRGTPGPGATSPGHGNEDLTPEYGPPQLPAEQGGPSGARLTTGSPYVALTFDDGPDPRYTPQALAILREYQVKATFCLVGGNAQAYPQLVRAIVAEGHTLCNHSWAHDVGLGGRSTTAILTDLTRTNEAIRAAVPGARIAYFRQPGGNWTPSVVAAARNLGMTSLHWTVDPRDWTRPGAGSIVATVTGNAFPGAIVLMHDAGGNRQGTMNALYPILVNLSRRFGLVALPSGPPADGTPDNGTPSADAAPGDPRPPGTATPPGPSAVPPSRLPTPF</sequence>
<evidence type="ECO:0000313" key="4">
    <source>
        <dbReference type="Proteomes" id="UP000638560"/>
    </source>
</evidence>
<dbReference type="RefSeq" id="WP_196205472.1">
    <property type="nucleotide sequence ID" value="NZ_JADPUN010000309.1"/>
</dbReference>
<evidence type="ECO:0000259" key="2">
    <source>
        <dbReference type="PROSITE" id="PS51677"/>
    </source>
</evidence>
<feature type="region of interest" description="Disordered" evidence="1">
    <location>
        <begin position="245"/>
        <end position="292"/>
    </location>
</feature>
<dbReference type="InterPro" id="IPR002509">
    <property type="entry name" value="NODB_dom"/>
</dbReference>
<gene>
    <name evidence="3" type="ORF">I0C86_34325</name>
</gene>
<name>A0ABS0H794_9ACTN</name>
<feature type="compositionally biased region" description="Low complexity" evidence="1">
    <location>
        <begin position="18"/>
        <end position="30"/>
    </location>
</feature>
<organism evidence="3 4">
    <name type="scientific">Plantactinospora alkalitolerans</name>
    <dbReference type="NCBI Taxonomy" id="2789879"/>
    <lineage>
        <taxon>Bacteria</taxon>
        <taxon>Bacillati</taxon>
        <taxon>Actinomycetota</taxon>
        <taxon>Actinomycetes</taxon>
        <taxon>Micromonosporales</taxon>
        <taxon>Micromonosporaceae</taxon>
        <taxon>Plantactinospora</taxon>
    </lineage>
</organism>
<proteinExistence type="predicted"/>
<dbReference type="Proteomes" id="UP000638560">
    <property type="component" value="Unassembled WGS sequence"/>
</dbReference>
<accession>A0ABS0H794</accession>
<feature type="region of interest" description="Disordered" evidence="1">
    <location>
        <begin position="1"/>
        <end position="62"/>
    </location>
</feature>
<evidence type="ECO:0000256" key="1">
    <source>
        <dbReference type="SAM" id="MobiDB-lite"/>
    </source>
</evidence>
<dbReference type="InterPro" id="IPR011330">
    <property type="entry name" value="Glyco_hydro/deAcase_b/a-brl"/>
</dbReference>
<protein>
    <submittedName>
        <fullName evidence="3">Polysaccharide deacetylase family protein</fullName>
    </submittedName>
</protein>
<feature type="non-terminal residue" evidence="3">
    <location>
        <position position="1"/>
    </location>
</feature>
<dbReference type="SUPFAM" id="SSF88713">
    <property type="entry name" value="Glycoside hydrolase/deacetylase"/>
    <property type="match status" value="1"/>
</dbReference>
<dbReference type="PANTHER" id="PTHR10587">
    <property type="entry name" value="GLYCOSYL TRANSFERASE-RELATED"/>
    <property type="match status" value="1"/>
</dbReference>
<dbReference type="CDD" id="cd10917">
    <property type="entry name" value="CE4_NodB_like_6s_7s"/>
    <property type="match status" value="1"/>
</dbReference>
<dbReference type="InterPro" id="IPR050248">
    <property type="entry name" value="Polysacc_deacetylase_ArnD"/>
</dbReference>
<comment type="caution">
    <text evidence="3">The sequence shown here is derived from an EMBL/GenBank/DDBJ whole genome shotgun (WGS) entry which is preliminary data.</text>
</comment>
<keyword evidence="4" id="KW-1185">Reference proteome</keyword>
<dbReference type="EMBL" id="JADPUN010000309">
    <property type="protein sequence ID" value="MBF9133977.1"/>
    <property type="molecule type" value="Genomic_DNA"/>
</dbReference>
<dbReference type="Gene3D" id="3.20.20.370">
    <property type="entry name" value="Glycoside hydrolase/deacetylase"/>
    <property type="match status" value="1"/>
</dbReference>
<feature type="compositionally biased region" description="Pro residues" evidence="1">
    <location>
        <begin position="268"/>
        <end position="292"/>
    </location>
</feature>
<reference evidence="3 4" key="1">
    <citation type="submission" date="2020-11" db="EMBL/GenBank/DDBJ databases">
        <title>A novel isolate from a Black sea contaminated sediment with potential to produce alkanes: Plantactinospora alkalitolerans sp. nov.</title>
        <authorList>
            <person name="Carro L."/>
            <person name="Veyisoglu A."/>
            <person name="Guven K."/>
            <person name="Schumann P."/>
            <person name="Klenk H.-P."/>
            <person name="Sahin N."/>
        </authorList>
    </citation>
    <scope>NUCLEOTIDE SEQUENCE [LARGE SCALE GENOMIC DNA]</scope>
    <source>
        <strain evidence="3 4">S1510</strain>
    </source>
</reference>
<feature type="domain" description="NodB homology" evidence="2">
    <location>
        <begin position="62"/>
        <end position="241"/>
    </location>
</feature>
<evidence type="ECO:0000313" key="3">
    <source>
        <dbReference type="EMBL" id="MBF9133977.1"/>
    </source>
</evidence>
<dbReference type="Pfam" id="PF01522">
    <property type="entry name" value="Polysacc_deac_1"/>
    <property type="match status" value="1"/>
</dbReference>
<dbReference type="PROSITE" id="PS51677">
    <property type="entry name" value="NODB"/>
    <property type="match status" value="1"/>
</dbReference>